<dbReference type="KEGG" id="tpsc:RBB77_03610"/>
<comment type="subcellular location">
    <subcellularLocation>
        <location evidence="1">Cell membrane</location>
        <topology evidence="1">Multi-pass membrane protein</topology>
    </subcellularLocation>
</comment>
<feature type="transmembrane region" description="Helical" evidence="8">
    <location>
        <begin position="18"/>
        <end position="36"/>
    </location>
</feature>
<dbReference type="PANTHER" id="PTHR33908:SF11">
    <property type="entry name" value="MEMBRANE PROTEIN"/>
    <property type="match status" value="1"/>
</dbReference>
<feature type="transmembrane region" description="Helical" evidence="8">
    <location>
        <begin position="233"/>
        <end position="255"/>
    </location>
</feature>
<feature type="transmembrane region" description="Helical" evidence="8">
    <location>
        <begin position="93"/>
        <end position="117"/>
    </location>
</feature>
<reference evidence="9" key="2">
    <citation type="journal article" date="2024" name="Environ. Microbiol.">
        <title>Genome analysis and description of Tunturibacter gen. nov. expands the diversity of Terriglobia in tundra soils.</title>
        <authorList>
            <person name="Messyasz A."/>
            <person name="Mannisto M.K."/>
            <person name="Kerkhof L.J."/>
            <person name="Haggblom M.M."/>
        </authorList>
    </citation>
    <scope>NUCLEOTIDE SEQUENCE</scope>
    <source>
        <strain evidence="9">X5P6</strain>
    </source>
</reference>
<feature type="transmembrane region" description="Helical" evidence="8">
    <location>
        <begin position="415"/>
        <end position="433"/>
    </location>
</feature>
<keyword evidence="7 8" id="KW-0472">Membrane</keyword>
<reference evidence="9" key="1">
    <citation type="submission" date="2023-08" db="EMBL/GenBank/DDBJ databases">
        <authorList>
            <person name="Messyasz A."/>
            <person name="Mannisto M.K."/>
            <person name="Kerkhof L.J."/>
            <person name="Haggblom M."/>
        </authorList>
    </citation>
    <scope>NUCLEOTIDE SEQUENCE</scope>
    <source>
        <strain evidence="9">X5P6</strain>
    </source>
</reference>
<evidence type="ECO:0000313" key="9">
    <source>
        <dbReference type="EMBL" id="XCB33991.1"/>
    </source>
</evidence>
<feature type="transmembrane region" description="Helical" evidence="8">
    <location>
        <begin position="445"/>
        <end position="466"/>
    </location>
</feature>
<feature type="transmembrane region" description="Helical" evidence="8">
    <location>
        <begin position="165"/>
        <end position="183"/>
    </location>
</feature>
<proteinExistence type="predicted"/>
<sequence length="614" mass="68015">MTLPTPESNRLPYWLRRLWPIYCFLAALVTFGYALYDPYQIDGDAVSYMDIGDLIRAHNWHAVINGYWNPLYPAALSLGHTLFHSTRYNELHAYYMVNFGIFLLEMLAIVAFTDALVQLRELREDSTSSLASFLLDRYTLRYLGVAILIISTQRELSMGKVRPDALLQAFLLLGLAALLKHLATSHLRYAALMGITLGLAYLTKSFAFLFTLLCILALILFRAFWQRHAPVRIAAAAALALICFSLVAGPFIAALSKQKGRFDFGDSGNLNYAWFVSGTEKMHLQPDQTSSFGAAEVHLTHPNKVLLKSPVVVSYKQLPYGTYPDWFDASFWNEHIKVHMNPHLQVSVTIACLVRILRYIANHPEAWVLLAVLFVIGARLRLDWRPRANAFWLTPILLGAGVFCIYSMVNVEDRYIAFGFLAVLLPAFAALRHSAKVPASTAQNMTSAIVLLLALLAVGESARIVGELRRNFKVAQTPAGWYDPDTYGAAHALNALGVGPGDTVACIGDKACLDTHYWARLAGVRILTEIYKPAEDPVYSALANMPNRDQAIDTVRSEGGKVLIGYFTPGLMTGTNPISAGWRELDSSPFYALPLNLPETSSSTENTHPGAASH</sequence>
<keyword evidence="4" id="KW-0808">Transferase</keyword>
<keyword evidence="3" id="KW-0328">Glycosyltransferase</keyword>
<name>A0AAU7ZSW0_9BACT</name>
<dbReference type="EMBL" id="CP132942">
    <property type="protein sequence ID" value="XCB33991.1"/>
    <property type="molecule type" value="Genomic_DNA"/>
</dbReference>
<protein>
    <recommendedName>
        <fullName evidence="10">Glycosyltransferase RgtA/B/C/D-like domain-containing protein</fullName>
    </recommendedName>
</protein>
<dbReference type="GO" id="GO:0009103">
    <property type="term" value="P:lipopolysaccharide biosynthetic process"/>
    <property type="evidence" value="ECO:0007669"/>
    <property type="project" value="UniProtKB-ARBA"/>
</dbReference>
<organism evidence="9">
    <name type="scientific">Tunturiibacter psychrotolerans</name>
    <dbReference type="NCBI Taxonomy" id="3069686"/>
    <lineage>
        <taxon>Bacteria</taxon>
        <taxon>Pseudomonadati</taxon>
        <taxon>Acidobacteriota</taxon>
        <taxon>Terriglobia</taxon>
        <taxon>Terriglobales</taxon>
        <taxon>Acidobacteriaceae</taxon>
        <taxon>Tunturiibacter</taxon>
    </lineage>
</organism>
<keyword evidence="2" id="KW-1003">Cell membrane</keyword>
<evidence type="ECO:0000256" key="8">
    <source>
        <dbReference type="SAM" id="Phobius"/>
    </source>
</evidence>
<dbReference type="GO" id="GO:0005886">
    <property type="term" value="C:plasma membrane"/>
    <property type="evidence" value="ECO:0007669"/>
    <property type="project" value="UniProtKB-SubCell"/>
</dbReference>
<accession>A0AAU7ZSW0</accession>
<evidence type="ECO:0000256" key="5">
    <source>
        <dbReference type="ARBA" id="ARBA00022692"/>
    </source>
</evidence>
<dbReference type="InterPro" id="IPR050297">
    <property type="entry name" value="LipidA_mod_glycosyltrf_83"/>
</dbReference>
<evidence type="ECO:0000256" key="4">
    <source>
        <dbReference type="ARBA" id="ARBA00022679"/>
    </source>
</evidence>
<gene>
    <name evidence="9" type="ORF">RBB77_03610</name>
</gene>
<dbReference type="PANTHER" id="PTHR33908">
    <property type="entry name" value="MANNOSYLTRANSFERASE YKCB-RELATED"/>
    <property type="match status" value="1"/>
</dbReference>
<keyword evidence="5 8" id="KW-0812">Transmembrane</keyword>
<keyword evidence="6 8" id="KW-1133">Transmembrane helix</keyword>
<dbReference type="GO" id="GO:0016763">
    <property type="term" value="F:pentosyltransferase activity"/>
    <property type="evidence" value="ECO:0007669"/>
    <property type="project" value="TreeGrafter"/>
</dbReference>
<evidence type="ECO:0000256" key="3">
    <source>
        <dbReference type="ARBA" id="ARBA00022676"/>
    </source>
</evidence>
<feature type="transmembrane region" description="Helical" evidence="8">
    <location>
        <begin position="195"/>
        <end position="221"/>
    </location>
</feature>
<feature type="transmembrane region" description="Helical" evidence="8">
    <location>
        <begin position="366"/>
        <end position="382"/>
    </location>
</feature>
<evidence type="ECO:0000256" key="7">
    <source>
        <dbReference type="ARBA" id="ARBA00023136"/>
    </source>
</evidence>
<evidence type="ECO:0000256" key="6">
    <source>
        <dbReference type="ARBA" id="ARBA00022989"/>
    </source>
</evidence>
<evidence type="ECO:0008006" key="10">
    <source>
        <dbReference type="Google" id="ProtNLM"/>
    </source>
</evidence>
<evidence type="ECO:0000256" key="2">
    <source>
        <dbReference type="ARBA" id="ARBA00022475"/>
    </source>
</evidence>
<dbReference type="AlphaFoldDB" id="A0AAU7ZSW0"/>
<dbReference type="RefSeq" id="WP_353064834.1">
    <property type="nucleotide sequence ID" value="NZ_CP132942.1"/>
</dbReference>
<feature type="transmembrane region" description="Helical" evidence="8">
    <location>
        <begin position="389"/>
        <end position="409"/>
    </location>
</feature>
<evidence type="ECO:0000256" key="1">
    <source>
        <dbReference type="ARBA" id="ARBA00004651"/>
    </source>
</evidence>